<dbReference type="InterPro" id="IPR009288">
    <property type="entry name" value="AIG2-like_dom"/>
</dbReference>
<dbReference type="PANTHER" id="PTHR31544:SF2">
    <property type="entry name" value="AIG2-LIKE PROTEIN D"/>
    <property type="match status" value="1"/>
</dbReference>
<dbReference type="EMBL" id="MT141350">
    <property type="protein sequence ID" value="QJA59002.1"/>
    <property type="molecule type" value="Genomic_DNA"/>
</dbReference>
<dbReference type="Gene3D" id="3.10.490.10">
    <property type="entry name" value="Gamma-glutamyl cyclotransferase-like"/>
    <property type="match status" value="1"/>
</dbReference>
<evidence type="ECO:0000259" key="3">
    <source>
        <dbReference type="Pfam" id="PF06094"/>
    </source>
</evidence>
<dbReference type="SUPFAM" id="SSF110857">
    <property type="entry name" value="Gamma-glutamyl cyclotransferase-like"/>
    <property type="match status" value="1"/>
</dbReference>
<reference evidence="5" key="1">
    <citation type="submission" date="2020-03" db="EMBL/GenBank/DDBJ databases">
        <title>The deep terrestrial virosphere.</title>
        <authorList>
            <person name="Holmfeldt K."/>
            <person name="Nilsson E."/>
            <person name="Simone D."/>
            <person name="Lopez-Fernandez M."/>
            <person name="Wu X."/>
            <person name="de Brujin I."/>
            <person name="Lundin D."/>
            <person name="Andersson A."/>
            <person name="Bertilsson S."/>
            <person name="Dopson M."/>
        </authorList>
    </citation>
    <scope>NUCLEOTIDE SEQUENCE</scope>
    <source>
        <strain evidence="5">MM415A01231</strain>
        <strain evidence="4">MM415B01376</strain>
    </source>
</reference>
<dbReference type="EMBL" id="MT142299">
    <property type="protein sequence ID" value="QJA77736.1"/>
    <property type="molecule type" value="Genomic_DNA"/>
</dbReference>
<dbReference type="PANTHER" id="PTHR31544">
    <property type="entry name" value="AIG2-LIKE PROTEIN D"/>
    <property type="match status" value="1"/>
</dbReference>
<evidence type="ECO:0000256" key="2">
    <source>
        <dbReference type="ARBA" id="ARBA00030602"/>
    </source>
</evidence>
<dbReference type="AlphaFoldDB" id="A0A6M3K7K6"/>
<dbReference type="CDD" id="cd06661">
    <property type="entry name" value="GGCT_like"/>
    <property type="match status" value="1"/>
</dbReference>
<dbReference type="InterPro" id="IPR013024">
    <property type="entry name" value="GGCT-like"/>
</dbReference>
<organism evidence="5">
    <name type="scientific">viral metagenome</name>
    <dbReference type="NCBI Taxonomy" id="1070528"/>
    <lineage>
        <taxon>unclassified sequences</taxon>
        <taxon>metagenomes</taxon>
        <taxon>organismal metagenomes</taxon>
    </lineage>
</organism>
<dbReference type="GO" id="GO:0016740">
    <property type="term" value="F:transferase activity"/>
    <property type="evidence" value="ECO:0007669"/>
    <property type="project" value="UniProtKB-KW"/>
</dbReference>
<name>A0A6M3K7K6_9ZZZZ</name>
<gene>
    <name evidence="5" type="ORF">MM415A01231_0005</name>
    <name evidence="4" type="ORF">MM415B01376_0015</name>
</gene>
<evidence type="ECO:0000313" key="4">
    <source>
        <dbReference type="EMBL" id="QJA59002.1"/>
    </source>
</evidence>
<sequence>MEIIKRINFLLNENSKLPKKYYNVFAFGTLMDNELLKKLLGRSIDSESAILNGYEKIQVIEYPFAVKKASAKIKGKLLLNLTNKDMKKIDNWERTPQNYYIKTKVIVKTESGFKEVLAYITDRKHIKDKN</sequence>
<feature type="domain" description="Gamma-glutamylcyclotransferase AIG2-like" evidence="3">
    <location>
        <begin position="24"/>
        <end position="123"/>
    </location>
</feature>
<keyword evidence="1 5" id="KW-0808">Transferase</keyword>
<evidence type="ECO:0000313" key="5">
    <source>
        <dbReference type="EMBL" id="QJA77736.1"/>
    </source>
</evidence>
<dbReference type="InterPro" id="IPR036568">
    <property type="entry name" value="GGCT-like_sf"/>
</dbReference>
<accession>A0A6M3K7K6</accession>
<protein>
    <recommendedName>
        <fullName evidence="2">Putative gamma-glutamylcyclotransferase</fullName>
    </recommendedName>
</protein>
<evidence type="ECO:0000256" key="1">
    <source>
        <dbReference type="ARBA" id="ARBA00022679"/>
    </source>
</evidence>
<dbReference type="Pfam" id="PF06094">
    <property type="entry name" value="GGACT"/>
    <property type="match status" value="1"/>
</dbReference>
<dbReference type="InterPro" id="IPR045038">
    <property type="entry name" value="AIG2-like"/>
</dbReference>
<proteinExistence type="predicted"/>